<keyword evidence="6" id="KW-0347">Helicase</keyword>
<evidence type="ECO:0000256" key="4">
    <source>
        <dbReference type="ARBA" id="ARBA00023242"/>
    </source>
</evidence>
<gene>
    <name evidence="6" type="ORF">PACLA_8A019579</name>
</gene>
<dbReference type="PANTHER" id="PTHR13710">
    <property type="entry name" value="DNA HELICASE RECQ FAMILY MEMBER"/>
    <property type="match status" value="1"/>
</dbReference>
<dbReference type="AlphaFoldDB" id="A0A7D9L176"/>
<protein>
    <submittedName>
        <fullName evidence="6">ATP-dependent DNA helicase</fullName>
    </submittedName>
</protein>
<keyword evidence="3" id="KW-0413">Isomerase</keyword>
<dbReference type="SUPFAM" id="SSF52540">
    <property type="entry name" value="P-loop containing nucleoside triphosphate hydrolases"/>
    <property type="match status" value="1"/>
</dbReference>
<dbReference type="GO" id="GO:0005634">
    <property type="term" value="C:nucleus"/>
    <property type="evidence" value="ECO:0007669"/>
    <property type="project" value="TreeGrafter"/>
</dbReference>
<dbReference type="Pfam" id="PF00270">
    <property type="entry name" value="DEAD"/>
    <property type="match status" value="1"/>
</dbReference>
<dbReference type="InterPro" id="IPR011545">
    <property type="entry name" value="DEAD/DEAH_box_helicase_dom"/>
</dbReference>
<evidence type="ECO:0000256" key="1">
    <source>
        <dbReference type="ARBA" id="ARBA00005446"/>
    </source>
</evidence>
<evidence type="ECO:0000313" key="7">
    <source>
        <dbReference type="Proteomes" id="UP001152795"/>
    </source>
</evidence>
<reference evidence="6" key="1">
    <citation type="submission" date="2020-04" db="EMBL/GenBank/DDBJ databases">
        <authorList>
            <person name="Alioto T."/>
            <person name="Alioto T."/>
            <person name="Gomez Garrido J."/>
        </authorList>
    </citation>
    <scope>NUCLEOTIDE SEQUENCE</scope>
    <source>
        <strain evidence="6">A484AB</strain>
    </source>
</reference>
<dbReference type="InterPro" id="IPR027417">
    <property type="entry name" value="P-loop_NTPase"/>
</dbReference>
<dbReference type="GO" id="GO:0003677">
    <property type="term" value="F:DNA binding"/>
    <property type="evidence" value="ECO:0007669"/>
    <property type="project" value="UniProtKB-KW"/>
</dbReference>
<sequence>MAADKDVLMNKIFEEAFDLFKYVFKVEKLYVDQTKLIKAFCNGSNVFFNAPTGYGKSIVFQSLPWVTDVLYEQTIGFSTLIVISPLQSLMEDQCNRMKDIGISSIALYSDNAGDESILKDVREGMYSLVYASLECLLGKKYGE</sequence>
<keyword evidence="7" id="KW-1185">Reference proteome</keyword>
<dbReference type="GO" id="GO:0000724">
    <property type="term" value="P:double-strand break repair via homologous recombination"/>
    <property type="evidence" value="ECO:0007669"/>
    <property type="project" value="TreeGrafter"/>
</dbReference>
<dbReference type="Proteomes" id="UP001152795">
    <property type="component" value="Unassembled WGS sequence"/>
</dbReference>
<name>A0A7D9L176_PARCT</name>
<dbReference type="GO" id="GO:0009378">
    <property type="term" value="F:four-way junction helicase activity"/>
    <property type="evidence" value="ECO:0007669"/>
    <property type="project" value="TreeGrafter"/>
</dbReference>
<keyword evidence="6" id="KW-0378">Hydrolase</keyword>
<comment type="caution">
    <text evidence="6">The sequence shown here is derived from an EMBL/GenBank/DDBJ whole genome shotgun (WGS) entry which is preliminary data.</text>
</comment>
<evidence type="ECO:0000256" key="3">
    <source>
        <dbReference type="ARBA" id="ARBA00023235"/>
    </source>
</evidence>
<keyword evidence="6" id="KW-0547">Nucleotide-binding</keyword>
<feature type="domain" description="DEAD/DEAH-box helicase" evidence="5">
    <location>
        <begin position="32"/>
        <end position="121"/>
    </location>
</feature>
<dbReference type="GO" id="GO:0005737">
    <property type="term" value="C:cytoplasm"/>
    <property type="evidence" value="ECO:0007669"/>
    <property type="project" value="TreeGrafter"/>
</dbReference>
<organism evidence="6 7">
    <name type="scientific">Paramuricea clavata</name>
    <name type="common">Red gorgonian</name>
    <name type="synonym">Violescent sea-whip</name>
    <dbReference type="NCBI Taxonomy" id="317549"/>
    <lineage>
        <taxon>Eukaryota</taxon>
        <taxon>Metazoa</taxon>
        <taxon>Cnidaria</taxon>
        <taxon>Anthozoa</taxon>
        <taxon>Octocorallia</taxon>
        <taxon>Malacalcyonacea</taxon>
        <taxon>Plexauridae</taxon>
        <taxon>Paramuricea</taxon>
    </lineage>
</organism>
<evidence type="ECO:0000259" key="5">
    <source>
        <dbReference type="Pfam" id="PF00270"/>
    </source>
</evidence>
<dbReference type="GO" id="GO:0005694">
    <property type="term" value="C:chromosome"/>
    <property type="evidence" value="ECO:0007669"/>
    <property type="project" value="TreeGrafter"/>
</dbReference>
<dbReference type="Gene3D" id="3.40.50.300">
    <property type="entry name" value="P-loop containing nucleotide triphosphate hydrolases"/>
    <property type="match status" value="1"/>
</dbReference>
<proteinExistence type="inferred from homology"/>
<keyword evidence="6" id="KW-0067">ATP-binding</keyword>
<dbReference type="OrthoDB" id="5984650at2759"/>
<evidence type="ECO:0000313" key="6">
    <source>
        <dbReference type="EMBL" id="CAB4024016.1"/>
    </source>
</evidence>
<feature type="non-terminal residue" evidence="6">
    <location>
        <position position="143"/>
    </location>
</feature>
<comment type="similarity">
    <text evidence="1">Belongs to the helicase family. RecQ subfamily.</text>
</comment>
<dbReference type="EMBL" id="CACRXK020012801">
    <property type="protein sequence ID" value="CAB4024016.1"/>
    <property type="molecule type" value="Genomic_DNA"/>
</dbReference>
<dbReference type="GO" id="GO:0005524">
    <property type="term" value="F:ATP binding"/>
    <property type="evidence" value="ECO:0007669"/>
    <property type="project" value="InterPro"/>
</dbReference>
<keyword evidence="4" id="KW-0539">Nucleus</keyword>
<accession>A0A7D9L176</accession>
<keyword evidence="2" id="KW-0238">DNA-binding</keyword>
<dbReference type="GO" id="GO:0043138">
    <property type="term" value="F:3'-5' DNA helicase activity"/>
    <property type="evidence" value="ECO:0007669"/>
    <property type="project" value="TreeGrafter"/>
</dbReference>
<dbReference type="PANTHER" id="PTHR13710:SF153">
    <property type="entry name" value="RECQ-LIKE DNA HELICASE BLM"/>
    <property type="match status" value="1"/>
</dbReference>
<evidence type="ECO:0000256" key="2">
    <source>
        <dbReference type="ARBA" id="ARBA00023125"/>
    </source>
</evidence>